<evidence type="ECO:0000256" key="1">
    <source>
        <dbReference type="SAM" id="MobiDB-lite"/>
    </source>
</evidence>
<evidence type="ECO:0000313" key="2">
    <source>
        <dbReference type="EMBL" id="SPC25856.1"/>
    </source>
</evidence>
<dbReference type="AlphaFoldDB" id="A0A7Z7JFX4"/>
<comment type="caution">
    <text evidence="2">The sequence shown here is derived from an EMBL/GenBank/DDBJ whole genome shotgun (WGS) entry which is preliminary data.</text>
</comment>
<evidence type="ECO:0000313" key="3">
    <source>
        <dbReference type="Proteomes" id="UP000257139"/>
    </source>
</evidence>
<organism evidence="2 3">
    <name type="scientific">Cupriavidus taiwanensis</name>
    <dbReference type="NCBI Taxonomy" id="164546"/>
    <lineage>
        <taxon>Bacteria</taxon>
        <taxon>Pseudomonadati</taxon>
        <taxon>Pseudomonadota</taxon>
        <taxon>Betaproteobacteria</taxon>
        <taxon>Burkholderiales</taxon>
        <taxon>Burkholderiaceae</taxon>
        <taxon>Cupriavidus</taxon>
    </lineage>
</organism>
<sequence length="80" mass="8671">MIDEGEFGYPFTAFRVQDASTFAPLGPATAVRWSPALPGQSILPSHREPVPGAATGSPFRLGEPKNAKPHCCHWQDPSWP</sequence>
<feature type="region of interest" description="Disordered" evidence="1">
    <location>
        <begin position="40"/>
        <end position="80"/>
    </location>
</feature>
<gene>
    <name evidence="2" type="ORF">CBM2594_U20043</name>
</gene>
<accession>A0A7Z7JFX4</accession>
<reference evidence="2 3" key="1">
    <citation type="submission" date="2018-01" db="EMBL/GenBank/DDBJ databases">
        <authorList>
            <person name="Clerissi C."/>
        </authorList>
    </citation>
    <scope>NUCLEOTIDE SEQUENCE [LARGE SCALE GENOMIC DNA]</scope>
    <source>
        <strain evidence="2">Cupriavidus taiwanensis STM 6021</strain>
    </source>
</reference>
<proteinExistence type="predicted"/>
<dbReference type="EMBL" id="OGUU01000049">
    <property type="protein sequence ID" value="SPC25856.1"/>
    <property type="molecule type" value="Genomic_DNA"/>
</dbReference>
<dbReference type="Proteomes" id="UP000257139">
    <property type="component" value="Unassembled WGS sequence"/>
</dbReference>
<protein>
    <submittedName>
        <fullName evidence="2">Uncharacterized protein</fullName>
    </submittedName>
</protein>
<name>A0A7Z7JFX4_9BURK</name>